<name>A0ACC7P4V7_9BACL</name>
<evidence type="ECO:0000313" key="1">
    <source>
        <dbReference type="EMBL" id="MFM9331755.1"/>
    </source>
</evidence>
<protein>
    <submittedName>
        <fullName evidence="1">GNAT family N-acetyltransferase</fullName>
        <ecNumber evidence="1">2.3.1.-</ecNumber>
    </submittedName>
</protein>
<sequence>MVRLIDLDNTQEMLELLALQAAAYNKEAELVGLADIPPLLQSPQSVRASGEVYYGFFTEEGLAGAVSLKREQPSLLAAPPGPERLHICRMMVQPGMFRRGIASALLRRVLELAAADGLDTAVLAVSINEPAMALYGRFGFETIRQHPAIGGLTLNEMVAKPAVQAAPGDAGGSL</sequence>
<dbReference type="Proteomes" id="UP001631969">
    <property type="component" value="Unassembled WGS sequence"/>
</dbReference>
<comment type="caution">
    <text evidence="1">The sequence shown here is derived from an EMBL/GenBank/DDBJ whole genome shotgun (WGS) entry which is preliminary data.</text>
</comment>
<reference evidence="1" key="1">
    <citation type="submission" date="2024-12" db="EMBL/GenBank/DDBJ databases">
        <authorList>
            <person name="Wu N."/>
        </authorList>
    </citation>
    <scope>NUCLEOTIDE SEQUENCE</scope>
    <source>
        <strain evidence="1">P15</strain>
    </source>
</reference>
<keyword evidence="1" id="KW-0808">Transferase</keyword>
<keyword evidence="1" id="KW-0012">Acyltransferase</keyword>
<evidence type="ECO:0000313" key="2">
    <source>
        <dbReference type="Proteomes" id="UP001631969"/>
    </source>
</evidence>
<organism evidence="1 2">
    <name type="scientific">Paenibacillus mesotrionivorans</name>
    <dbReference type="NCBI Taxonomy" id="3160968"/>
    <lineage>
        <taxon>Bacteria</taxon>
        <taxon>Bacillati</taxon>
        <taxon>Bacillota</taxon>
        <taxon>Bacilli</taxon>
        <taxon>Bacillales</taxon>
        <taxon>Paenibacillaceae</taxon>
        <taxon>Paenibacillus</taxon>
    </lineage>
</organism>
<dbReference type="EMBL" id="JBJURJ010000022">
    <property type="protein sequence ID" value="MFM9331755.1"/>
    <property type="molecule type" value="Genomic_DNA"/>
</dbReference>
<gene>
    <name evidence="1" type="ORF">ACI1P1_25995</name>
</gene>
<accession>A0ACC7P4V7</accession>
<proteinExistence type="predicted"/>
<keyword evidence="2" id="KW-1185">Reference proteome</keyword>
<dbReference type="EC" id="2.3.1.-" evidence="1"/>